<dbReference type="OrthoDB" id="2679375at2"/>
<organism evidence="2 3">
    <name type="scientific">Acetivibrio clariflavus (strain DSM 19732 / NBRC 101661 / EBR45)</name>
    <name type="common">Clostridium clariflavum</name>
    <dbReference type="NCBI Taxonomy" id="720554"/>
    <lineage>
        <taxon>Bacteria</taxon>
        <taxon>Bacillati</taxon>
        <taxon>Bacillota</taxon>
        <taxon>Clostridia</taxon>
        <taxon>Eubacteriales</taxon>
        <taxon>Oscillospiraceae</taxon>
        <taxon>Acetivibrio</taxon>
    </lineage>
</organism>
<dbReference type="HOGENOM" id="CLU_1871796_0_0_9"/>
<dbReference type="KEGG" id="ccl:Clocl_4045"/>
<feature type="transmembrane region" description="Helical" evidence="1">
    <location>
        <begin position="12"/>
        <end position="37"/>
    </location>
</feature>
<keyword evidence="1" id="KW-0472">Membrane</keyword>
<keyword evidence="1" id="KW-0812">Transmembrane</keyword>
<evidence type="ECO:0000256" key="1">
    <source>
        <dbReference type="SAM" id="Phobius"/>
    </source>
</evidence>
<dbReference type="AlphaFoldDB" id="G8LSW8"/>
<evidence type="ECO:0000313" key="3">
    <source>
        <dbReference type="Proteomes" id="UP000005435"/>
    </source>
</evidence>
<feature type="transmembrane region" description="Helical" evidence="1">
    <location>
        <begin position="49"/>
        <end position="72"/>
    </location>
</feature>
<reference evidence="2 3" key="2">
    <citation type="journal article" date="2012" name="Stand. Genomic Sci.">
        <title>Complete Genome Sequence of Clostridium clariflavum DSM 19732.</title>
        <authorList>
            <person name="Izquierdo J.A."/>
            <person name="Goodwin L."/>
            <person name="Davenport K.W."/>
            <person name="Teshima H."/>
            <person name="Bruce D."/>
            <person name="Detter C."/>
            <person name="Tapia R."/>
            <person name="Han S."/>
            <person name="Land M."/>
            <person name="Hauser L."/>
            <person name="Jeffries C.D."/>
            <person name="Han J."/>
            <person name="Pitluck S."/>
            <person name="Nolan M."/>
            <person name="Chen A."/>
            <person name="Huntemann M."/>
            <person name="Mavromatis K."/>
            <person name="Mikhailova N."/>
            <person name="Liolios K."/>
            <person name="Woyke T."/>
            <person name="Lynd L.R."/>
        </authorList>
    </citation>
    <scope>NUCLEOTIDE SEQUENCE [LARGE SCALE GENOMIC DNA]</scope>
    <source>
        <strain evidence="3">DSM 19732 / NBRC 101661 / EBR45</strain>
    </source>
</reference>
<evidence type="ECO:0000313" key="2">
    <source>
        <dbReference type="EMBL" id="AEV70481.1"/>
    </source>
</evidence>
<reference evidence="3" key="1">
    <citation type="submission" date="2011-12" db="EMBL/GenBank/DDBJ databases">
        <title>Complete sequence of Clostridium clariflavum DSM 19732.</title>
        <authorList>
            <consortium name="US DOE Joint Genome Institute"/>
            <person name="Lucas S."/>
            <person name="Han J."/>
            <person name="Lapidus A."/>
            <person name="Cheng J.-F."/>
            <person name="Goodwin L."/>
            <person name="Pitluck S."/>
            <person name="Peters L."/>
            <person name="Teshima H."/>
            <person name="Detter J.C."/>
            <person name="Han C."/>
            <person name="Tapia R."/>
            <person name="Land M."/>
            <person name="Hauser L."/>
            <person name="Kyrpides N."/>
            <person name="Ivanova N."/>
            <person name="Pagani I."/>
            <person name="Kitzmiller T."/>
            <person name="Lynd L."/>
            <person name="Izquierdo J."/>
            <person name="Woyke T."/>
        </authorList>
    </citation>
    <scope>NUCLEOTIDE SEQUENCE [LARGE SCALE GENOMIC DNA]</scope>
    <source>
        <strain evidence="3">DSM 19732 / NBRC 101661 / EBR45</strain>
    </source>
</reference>
<dbReference type="RefSeq" id="WP_014256980.1">
    <property type="nucleotide sequence ID" value="NC_016627.1"/>
</dbReference>
<dbReference type="EMBL" id="CP003065">
    <property type="protein sequence ID" value="AEV70481.1"/>
    <property type="molecule type" value="Genomic_DNA"/>
</dbReference>
<proteinExistence type="predicted"/>
<protein>
    <submittedName>
        <fullName evidence="2">Uncharacterized protein</fullName>
    </submittedName>
</protein>
<sequence length="136" mass="15020" precursor="true">MEKTKLDISVGLLGAILYFSGLINFLVLVILAGYVLLFENNAWLRKSAVKAVVIVIAFSVASIIIGISNSIFDILNTPLSWFRIPFRISWPLSIDSIVLRALDIIEKVVLLVLGFKAFSQGSMNLGPIDNIIDRNN</sequence>
<keyword evidence="3" id="KW-1185">Reference proteome</keyword>
<gene>
    <name evidence="2" type="ordered locus">Clocl_4045</name>
</gene>
<accession>G8LSW8</accession>
<name>G8LSW8_ACECE</name>
<dbReference type="Proteomes" id="UP000005435">
    <property type="component" value="Chromosome"/>
</dbReference>
<dbReference type="eggNOG" id="ENOG503306P">
    <property type="taxonomic scope" value="Bacteria"/>
</dbReference>
<keyword evidence="1" id="KW-1133">Transmembrane helix</keyword>